<keyword evidence="4" id="KW-1185">Reference proteome</keyword>
<evidence type="ECO:0000256" key="1">
    <source>
        <dbReference type="SAM" id="MobiDB-lite"/>
    </source>
</evidence>
<organism evidence="3 4">
    <name type="scientific">Nannochloropsis salina CCMP1776</name>
    <dbReference type="NCBI Taxonomy" id="1027361"/>
    <lineage>
        <taxon>Eukaryota</taxon>
        <taxon>Sar</taxon>
        <taxon>Stramenopiles</taxon>
        <taxon>Ochrophyta</taxon>
        <taxon>Eustigmatophyceae</taxon>
        <taxon>Eustigmatales</taxon>
        <taxon>Monodopsidaceae</taxon>
        <taxon>Microchloropsis</taxon>
        <taxon>Microchloropsis salina</taxon>
    </lineage>
</organism>
<feature type="region of interest" description="Disordered" evidence="1">
    <location>
        <begin position="188"/>
        <end position="256"/>
    </location>
</feature>
<gene>
    <name evidence="3" type="ORF">NSK_007197</name>
</gene>
<evidence type="ECO:0000313" key="3">
    <source>
        <dbReference type="EMBL" id="TFJ81475.1"/>
    </source>
</evidence>
<accession>A0A4D9CVD5</accession>
<reference evidence="3 4" key="1">
    <citation type="submission" date="2019-01" db="EMBL/GenBank/DDBJ databases">
        <title>Nuclear Genome Assembly of the Microalgal Biofuel strain Nannochloropsis salina CCMP1776.</title>
        <authorList>
            <person name="Hovde B."/>
        </authorList>
    </citation>
    <scope>NUCLEOTIDE SEQUENCE [LARGE SCALE GENOMIC DNA]</scope>
    <source>
        <strain evidence="3 4">CCMP1776</strain>
    </source>
</reference>
<comment type="caution">
    <text evidence="3">The sequence shown here is derived from an EMBL/GenBank/DDBJ whole genome shotgun (WGS) entry which is preliminary data.</text>
</comment>
<dbReference type="Proteomes" id="UP000355283">
    <property type="component" value="Unassembled WGS sequence"/>
</dbReference>
<evidence type="ECO:0000256" key="2">
    <source>
        <dbReference type="SAM" id="Phobius"/>
    </source>
</evidence>
<feature type="compositionally biased region" description="Basic and acidic residues" evidence="1">
    <location>
        <begin position="188"/>
        <end position="207"/>
    </location>
</feature>
<keyword evidence="2" id="KW-1133">Transmembrane helix</keyword>
<feature type="transmembrane region" description="Helical" evidence="2">
    <location>
        <begin position="7"/>
        <end position="23"/>
    </location>
</feature>
<name>A0A4D9CVD5_9STRA</name>
<feature type="transmembrane region" description="Helical" evidence="2">
    <location>
        <begin position="72"/>
        <end position="94"/>
    </location>
</feature>
<feature type="compositionally biased region" description="Low complexity" evidence="1">
    <location>
        <begin position="216"/>
        <end position="240"/>
    </location>
</feature>
<keyword evidence="2" id="KW-0812">Transmembrane</keyword>
<feature type="transmembrane region" description="Helical" evidence="2">
    <location>
        <begin position="115"/>
        <end position="133"/>
    </location>
</feature>
<proteinExistence type="predicted"/>
<dbReference type="EMBL" id="SDOX01000127">
    <property type="protein sequence ID" value="TFJ81475.1"/>
    <property type="molecule type" value="Genomic_DNA"/>
</dbReference>
<feature type="region of interest" description="Disordered" evidence="1">
    <location>
        <begin position="325"/>
        <end position="353"/>
    </location>
</feature>
<protein>
    <submittedName>
        <fullName evidence="3">Uncharacterized protein</fullName>
    </submittedName>
</protein>
<sequence length="353" mass="38244">MSLLTKLLRAGAFSVSVLAYSYLELIDLSGLAPGNGIESGHGTENGKGGDFLTARMGAAGITLPPASVMSVYLTYLPIFVVPLLFLGLCVGGTFQGMNAVLHHTLLVLAAVRPSPSLPLFLLFLASAACYWASGGVASEQSDKVAFRPYESEIRQLLLRHDPAQLHRVDSLLEGYQWRGGGKRLLQELRDRYTTKTLDTKTSEEYRPPSRPPSPSSLPSSSSASFSSLPDASTYTSDPKPSSLPPSFPSPEIHAPHVPRWTLETRMGGDRIEQGASRADLFHHRHHRHPALAQEPMSFSPPLAPQSHGPQWQRYMHEERVVVGKGGVYGREGGRERGRGSGGSAGDVKTLPIF</sequence>
<keyword evidence="2" id="KW-0472">Membrane</keyword>
<dbReference type="AlphaFoldDB" id="A0A4D9CVD5"/>
<evidence type="ECO:0000313" key="4">
    <source>
        <dbReference type="Proteomes" id="UP000355283"/>
    </source>
</evidence>
<dbReference type="OrthoDB" id="10409649at2759"/>